<accession>A0A5J5K0P6</accession>
<feature type="compositionally biased region" description="Basic residues" evidence="1">
    <location>
        <begin position="117"/>
        <end position="135"/>
    </location>
</feature>
<dbReference type="EMBL" id="VYTZ01000006">
    <property type="protein sequence ID" value="KAA9377557.1"/>
    <property type="molecule type" value="Genomic_DNA"/>
</dbReference>
<proteinExistence type="predicted"/>
<evidence type="ECO:0000313" key="2">
    <source>
        <dbReference type="EMBL" id="KAA9377557.1"/>
    </source>
</evidence>
<protein>
    <submittedName>
        <fullName evidence="2">Uncharacterized protein</fullName>
    </submittedName>
</protein>
<feature type="compositionally biased region" description="Low complexity" evidence="1">
    <location>
        <begin position="52"/>
        <end position="63"/>
    </location>
</feature>
<feature type="region of interest" description="Disordered" evidence="1">
    <location>
        <begin position="1"/>
        <end position="135"/>
    </location>
</feature>
<feature type="compositionally biased region" description="Basic residues" evidence="1">
    <location>
        <begin position="92"/>
        <end position="107"/>
    </location>
</feature>
<feature type="compositionally biased region" description="Basic residues" evidence="1">
    <location>
        <begin position="38"/>
        <end position="51"/>
    </location>
</feature>
<evidence type="ECO:0000313" key="3">
    <source>
        <dbReference type="Proteomes" id="UP000327011"/>
    </source>
</evidence>
<sequence>MAACTAVSYSPSPDGFWPPRSPPARASRCWACSDGRRAARRSGRWPPRRSAWRSPGPRLTRTRPAPRPPATARPAPPSATPRTDPRPTPRAGRARRPRRRPRRRPVRRGPPAPARRTPVHPRPVRAAWSRRRHAS</sequence>
<feature type="compositionally biased region" description="Pro residues" evidence="1">
    <location>
        <begin position="65"/>
        <end position="79"/>
    </location>
</feature>
<organism evidence="2 3">
    <name type="scientific">Microbispora cellulosiformans</name>
    <dbReference type="NCBI Taxonomy" id="2614688"/>
    <lineage>
        <taxon>Bacteria</taxon>
        <taxon>Bacillati</taxon>
        <taxon>Actinomycetota</taxon>
        <taxon>Actinomycetes</taxon>
        <taxon>Streptosporangiales</taxon>
        <taxon>Streptosporangiaceae</taxon>
        <taxon>Microbispora</taxon>
    </lineage>
</organism>
<comment type="caution">
    <text evidence="2">The sequence shown here is derived from an EMBL/GenBank/DDBJ whole genome shotgun (WGS) entry which is preliminary data.</text>
</comment>
<name>A0A5J5K0P6_9ACTN</name>
<evidence type="ECO:0000256" key="1">
    <source>
        <dbReference type="SAM" id="MobiDB-lite"/>
    </source>
</evidence>
<gene>
    <name evidence="2" type="ORF">F5972_18155</name>
</gene>
<keyword evidence="3" id="KW-1185">Reference proteome</keyword>
<dbReference type="Proteomes" id="UP000327011">
    <property type="component" value="Unassembled WGS sequence"/>
</dbReference>
<reference evidence="2 3" key="1">
    <citation type="submission" date="2019-09" db="EMBL/GenBank/DDBJ databases">
        <title>Screening of Novel Bioactive Compounds from Soil-Associated.</title>
        <authorList>
            <person name="Gong X."/>
        </authorList>
    </citation>
    <scope>NUCLEOTIDE SEQUENCE [LARGE SCALE GENOMIC DNA]</scope>
    <source>
        <strain evidence="2 3">Gxj-6</strain>
    </source>
</reference>
<dbReference type="AlphaFoldDB" id="A0A5J5K0P6"/>